<evidence type="ECO:0000256" key="1">
    <source>
        <dbReference type="ARBA" id="ARBA00006429"/>
    </source>
</evidence>
<comment type="caution">
    <text evidence="4">The sequence shown here is derived from an EMBL/GenBank/DDBJ whole genome shotgun (WGS) entry which is preliminary data.</text>
</comment>
<reference evidence="4 5" key="1">
    <citation type="submission" date="2022-07" db="EMBL/GenBank/DDBJ databases">
        <title>Fecal culturing of patients with breast cancer.</title>
        <authorList>
            <person name="Teng N.M.Y."/>
            <person name="Kiu R."/>
            <person name="Evans R."/>
            <person name="Baker D.J."/>
            <person name="Zenner C."/>
            <person name="Robinson S.D."/>
            <person name="Hall L.J."/>
        </authorList>
    </citation>
    <scope>NUCLEOTIDE SEQUENCE [LARGE SCALE GENOMIC DNA]</scope>
    <source>
        <strain evidence="4 5">LH1063</strain>
    </source>
</reference>
<proteinExistence type="inferred from homology"/>
<keyword evidence="3" id="KW-0378">Hydrolase</keyword>
<protein>
    <submittedName>
        <fullName evidence="4">Endonuclease</fullName>
    </submittedName>
</protein>
<keyword evidence="5" id="KW-1185">Reference proteome</keyword>
<accession>A0ABT1MJW8</accession>
<sequence length="470" mass="53389">MNKAKNRNIRQYGLSLMLIFISFTLYAQREYYPDEMQGKNKGELKTILYNKLRNHVRIQYGSNFSYPNNPTLTTWVVFHHSDVRPDGKVWDMYSNKSYFFNSKPGGSTSGMNIEHSAPKSWWGEGTDSKDFQYDASFDLHHLVPSDGNANMAKSNYPLGEVINNIIFDNGVSKVGQAVIAGRGMSAFEPADEYKGDFARMYMYIATCYQNYKWKSYGTNIFEDGVYPTLTSFGKELLLKWHRQDPVSQKEIDRNNAVYEFQKNRNPFIDYPELAEYIWGNKTSEGFEFPVATITNYKQNDIIVIPATKTTGSIEISLKGDSFGNDVTLSTSSPFEINKTRLSAEDLNKGVKITIRFNPGTDDNTGFYSGKLRIEGDDLAKDFTLQLYSVLVPAEINRIQPVGLKTTYKTTDQPVELKLNKNVNNCIWTSEKGIISENGTFFFNPSSAGKGIHIIKYRSADYSGNIRIVVE</sequence>
<dbReference type="Proteomes" id="UP001205603">
    <property type="component" value="Unassembled WGS sequence"/>
</dbReference>
<organism evidence="4 5">
    <name type="scientific">Coprobacter tertius</name>
    <dbReference type="NCBI Taxonomy" id="2944915"/>
    <lineage>
        <taxon>Bacteria</taxon>
        <taxon>Pseudomonadati</taxon>
        <taxon>Bacteroidota</taxon>
        <taxon>Bacteroidia</taxon>
        <taxon>Bacteroidales</taxon>
        <taxon>Barnesiellaceae</taxon>
        <taxon>Coprobacter</taxon>
    </lineage>
</organism>
<dbReference type="InterPro" id="IPR044925">
    <property type="entry name" value="His-Me_finger_sf"/>
</dbReference>
<keyword evidence="2" id="KW-0540">Nuclease</keyword>
<evidence type="ECO:0000313" key="4">
    <source>
        <dbReference type="EMBL" id="MCP9612659.1"/>
    </source>
</evidence>
<dbReference type="GO" id="GO:0004519">
    <property type="term" value="F:endonuclease activity"/>
    <property type="evidence" value="ECO:0007669"/>
    <property type="project" value="UniProtKB-KW"/>
</dbReference>
<evidence type="ECO:0000256" key="3">
    <source>
        <dbReference type="ARBA" id="ARBA00022801"/>
    </source>
</evidence>
<keyword evidence="4" id="KW-0255">Endonuclease</keyword>
<dbReference type="SUPFAM" id="SSF54060">
    <property type="entry name" value="His-Me finger endonucleases"/>
    <property type="match status" value="1"/>
</dbReference>
<dbReference type="PANTHER" id="PTHR33607:SF2">
    <property type="entry name" value="ENDONUCLEASE-1"/>
    <property type="match status" value="1"/>
</dbReference>
<evidence type="ECO:0000313" key="5">
    <source>
        <dbReference type="Proteomes" id="UP001205603"/>
    </source>
</evidence>
<name>A0ABT1MJW8_9BACT</name>
<dbReference type="Pfam" id="PF04231">
    <property type="entry name" value="Endonuclease_1"/>
    <property type="match status" value="1"/>
</dbReference>
<comment type="similarity">
    <text evidence="1">Belongs to the EndA/NucM nuclease family.</text>
</comment>
<gene>
    <name evidence="4" type="ORF">NMU02_11205</name>
</gene>
<dbReference type="InterPro" id="IPR007346">
    <property type="entry name" value="Endonuclease-I"/>
</dbReference>
<dbReference type="EMBL" id="JANDHW010000012">
    <property type="protein sequence ID" value="MCP9612659.1"/>
    <property type="molecule type" value="Genomic_DNA"/>
</dbReference>
<dbReference type="RefSeq" id="WP_255028002.1">
    <property type="nucleotide sequence ID" value="NZ_JANDHW010000012.1"/>
</dbReference>
<evidence type="ECO:0000256" key="2">
    <source>
        <dbReference type="ARBA" id="ARBA00022722"/>
    </source>
</evidence>
<dbReference type="PANTHER" id="PTHR33607">
    <property type="entry name" value="ENDONUCLEASE-1"/>
    <property type="match status" value="1"/>
</dbReference>